<proteinExistence type="predicted"/>
<dbReference type="GO" id="GO:0005085">
    <property type="term" value="F:guanyl-nucleotide exchange factor activity"/>
    <property type="evidence" value="ECO:0007669"/>
    <property type="project" value="TreeGrafter"/>
</dbReference>
<dbReference type="Pfam" id="PF25390">
    <property type="entry name" value="WD40_RLD"/>
    <property type="match status" value="1"/>
</dbReference>
<dbReference type="OrthoDB" id="61110at2759"/>
<dbReference type="PANTHER" id="PTHR45982:SF1">
    <property type="entry name" value="REGULATOR OF CHROMOSOME CONDENSATION"/>
    <property type="match status" value="1"/>
</dbReference>
<dbReference type="PROSITE" id="PS00625">
    <property type="entry name" value="RCC1_1"/>
    <property type="match status" value="1"/>
</dbReference>
<evidence type="ECO:0000256" key="3">
    <source>
        <dbReference type="PROSITE-ProRule" id="PRU00235"/>
    </source>
</evidence>
<dbReference type="SUPFAM" id="SSF50985">
    <property type="entry name" value="RCC1/BLIP-II"/>
    <property type="match status" value="1"/>
</dbReference>
<feature type="domain" description="RCC1-like" evidence="5">
    <location>
        <begin position="95"/>
        <end position="511"/>
    </location>
</feature>
<keyword evidence="1" id="KW-0344">Guanine-nucleotide releasing factor</keyword>
<dbReference type="PROSITE" id="PS00626">
    <property type="entry name" value="RCC1_2"/>
    <property type="match status" value="3"/>
</dbReference>
<dbReference type="InterPro" id="IPR000408">
    <property type="entry name" value="Reg_chr_condens"/>
</dbReference>
<feature type="repeat" description="RCC1" evidence="3">
    <location>
        <begin position="283"/>
        <end position="336"/>
    </location>
</feature>
<dbReference type="PANTHER" id="PTHR45982">
    <property type="entry name" value="REGULATOR OF CHROMOSOME CONDENSATION"/>
    <property type="match status" value="1"/>
</dbReference>
<feature type="compositionally biased region" description="Basic and acidic residues" evidence="4">
    <location>
        <begin position="32"/>
        <end position="49"/>
    </location>
</feature>
<feature type="compositionally biased region" description="Low complexity" evidence="4">
    <location>
        <begin position="54"/>
        <end position="64"/>
    </location>
</feature>
<keyword evidence="7" id="KW-1185">Reference proteome</keyword>
<dbReference type="EMBL" id="CP086359">
    <property type="protein sequence ID" value="UNI20474.1"/>
    <property type="molecule type" value="Genomic_DNA"/>
</dbReference>
<reference evidence="6" key="1">
    <citation type="submission" date="2021-11" db="EMBL/GenBank/DDBJ databases">
        <title>Purpureocillium_takamizusanense_genome.</title>
        <authorList>
            <person name="Nguyen N.-H."/>
        </authorList>
    </citation>
    <scope>NUCLEOTIDE SEQUENCE</scope>
    <source>
        <strain evidence="6">PT3</strain>
    </source>
</reference>
<dbReference type="InterPro" id="IPR051553">
    <property type="entry name" value="Ran_GTPase-activating"/>
</dbReference>
<dbReference type="Proteomes" id="UP000829364">
    <property type="component" value="Chromosome 6"/>
</dbReference>
<evidence type="ECO:0000256" key="2">
    <source>
        <dbReference type="ARBA" id="ARBA00022737"/>
    </source>
</evidence>
<evidence type="ECO:0000256" key="4">
    <source>
        <dbReference type="SAM" id="MobiDB-lite"/>
    </source>
</evidence>
<sequence>MGSANIRGSTRSSNAVAPAISTASTKNKRARSAVDDHEGATSQHHEPPAKKSRVSSPRKPSKPVTTTQKGGRHPGVEPISARSPINEIPTEVLAVLMFGGGENGELGLGPRQTEARRPRANTYLDPSDSSRFHVVRLAPGGMHTIALTVDNKIISWGVNDNNALGRGTDWDGGLRDVDAESDDEGELNPHESTPAKINSTVFPPGTKFADVAAGDSCSFALTDTGLVYGWGTFRDPEGKEGFGYQPDGTLIKKQETPTLIRGLQNIVQIACGANHALALDASGNIWAWGRGNQNQFGQRLFGRHQESLLPRIVRVCRGSAKYIACGEYHCFAVDQSDNVWGWGLNSFGQAGDAKSAGGNEALLPFPMKIPGLCGKGVTLLAGGAHHSVAVAANNDCLVWGRIDGGQLGVSFTSEQLEDEAIVRRDDRNKPRICLRPTLVPHVGKVIHAACGTDHTIFVSSDGHAYSTGFGSEGQLGLGSDDDVSVAERIVGKAVKDKTFRWAGAGGQFSVLAGPYVSSP</sequence>
<evidence type="ECO:0000259" key="5">
    <source>
        <dbReference type="Pfam" id="PF25390"/>
    </source>
</evidence>
<evidence type="ECO:0000313" key="7">
    <source>
        <dbReference type="Proteomes" id="UP000829364"/>
    </source>
</evidence>
<gene>
    <name evidence="6" type="ORF">JDV02_006555</name>
</gene>
<feature type="repeat" description="RCC1" evidence="3">
    <location>
        <begin position="93"/>
        <end position="150"/>
    </location>
</feature>
<keyword evidence="2" id="KW-0677">Repeat</keyword>
<dbReference type="InterPro" id="IPR009091">
    <property type="entry name" value="RCC1/BLIP-II"/>
</dbReference>
<evidence type="ECO:0000313" key="6">
    <source>
        <dbReference type="EMBL" id="UNI20474.1"/>
    </source>
</evidence>
<dbReference type="GO" id="GO:0005737">
    <property type="term" value="C:cytoplasm"/>
    <property type="evidence" value="ECO:0007669"/>
    <property type="project" value="TreeGrafter"/>
</dbReference>
<dbReference type="Gene3D" id="2.130.10.30">
    <property type="entry name" value="Regulator of chromosome condensation 1/beta-lactamase-inhibitor protein II"/>
    <property type="match status" value="1"/>
</dbReference>
<feature type="repeat" description="RCC1" evidence="3">
    <location>
        <begin position="337"/>
        <end position="393"/>
    </location>
</feature>
<evidence type="ECO:0000256" key="1">
    <source>
        <dbReference type="ARBA" id="ARBA00022658"/>
    </source>
</evidence>
<feature type="repeat" description="RCC1" evidence="3">
    <location>
        <begin position="394"/>
        <end position="461"/>
    </location>
</feature>
<feature type="compositionally biased region" description="Polar residues" evidence="4">
    <location>
        <begin position="1"/>
        <end position="25"/>
    </location>
</feature>
<accession>A0A9Q8QKI2</accession>
<dbReference type="KEGG" id="ptkz:JDV02_006555"/>
<dbReference type="AlphaFoldDB" id="A0A9Q8QKI2"/>
<feature type="repeat" description="RCC1" evidence="3">
    <location>
        <begin position="225"/>
        <end position="282"/>
    </location>
</feature>
<dbReference type="GeneID" id="72068504"/>
<feature type="repeat" description="RCC1" evidence="3">
    <location>
        <begin position="151"/>
        <end position="224"/>
    </location>
</feature>
<dbReference type="PROSITE" id="PS50012">
    <property type="entry name" value="RCC1_3"/>
    <property type="match status" value="6"/>
</dbReference>
<feature type="region of interest" description="Disordered" evidence="4">
    <location>
        <begin position="1"/>
        <end position="84"/>
    </location>
</feature>
<protein>
    <recommendedName>
        <fullName evidence="5">RCC1-like domain-containing protein</fullName>
    </recommendedName>
</protein>
<dbReference type="RefSeq" id="XP_047843955.1">
    <property type="nucleotide sequence ID" value="XM_047987964.1"/>
</dbReference>
<dbReference type="PRINTS" id="PR00633">
    <property type="entry name" value="RCCNDNSATION"/>
</dbReference>
<dbReference type="InterPro" id="IPR058923">
    <property type="entry name" value="RCC1-like_dom"/>
</dbReference>
<organism evidence="6 7">
    <name type="scientific">Purpureocillium takamizusanense</name>
    <dbReference type="NCBI Taxonomy" id="2060973"/>
    <lineage>
        <taxon>Eukaryota</taxon>
        <taxon>Fungi</taxon>
        <taxon>Dikarya</taxon>
        <taxon>Ascomycota</taxon>
        <taxon>Pezizomycotina</taxon>
        <taxon>Sordariomycetes</taxon>
        <taxon>Hypocreomycetidae</taxon>
        <taxon>Hypocreales</taxon>
        <taxon>Ophiocordycipitaceae</taxon>
        <taxon>Purpureocillium</taxon>
    </lineage>
</organism>
<name>A0A9Q8QKI2_9HYPO</name>
<feature type="region of interest" description="Disordered" evidence="4">
    <location>
        <begin position="171"/>
        <end position="195"/>
    </location>
</feature>